<dbReference type="InterPro" id="IPR050107">
    <property type="entry name" value="ABC_carbohydrate_import_ATPase"/>
</dbReference>
<evidence type="ECO:0000313" key="9">
    <source>
        <dbReference type="Proteomes" id="UP000199541"/>
    </source>
</evidence>
<evidence type="ECO:0000256" key="2">
    <source>
        <dbReference type="ARBA" id="ARBA00022597"/>
    </source>
</evidence>
<dbReference type="RefSeq" id="WP_035844523.1">
    <property type="nucleotide sequence ID" value="NZ_BNAB01000006.1"/>
</dbReference>
<dbReference type="AlphaFoldDB" id="A0AAN4UQV2"/>
<dbReference type="Proteomes" id="UP000199541">
    <property type="component" value="Unassembled WGS sequence"/>
</dbReference>
<evidence type="ECO:0000256" key="5">
    <source>
        <dbReference type="ARBA" id="ARBA00022840"/>
    </source>
</evidence>
<dbReference type="EMBL" id="FNOB01000007">
    <property type="protein sequence ID" value="SDW82819.1"/>
    <property type="molecule type" value="Genomic_DNA"/>
</dbReference>
<dbReference type="InterPro" id="IPR027417">
    <property type="entry name" value="P-loop_NTPase"/>
</dbReference>
<dbReference type="SMART" id="SM00382">
    <property type="entry name" value="AAA"/>
    <property type="match status" value="2"/>
</dbReference>
<keyword evidence="1" id="KW-0813">Transport</keyword>
<dbReference type="Gene3D" id="3.40.50.300">
    <property type="entry name" value="P-loop containing nucleotide triphosphate hydrolases"/>
    <property type="match status" value="2"/>
</dbReference>
<dbReference type="PROSITE" id="PS00211">
    <property type="entry name" value="ABC_TRANSPORTER_1"/>
    <property type="match status" value="1"/>
</dbReference>
<proteinExistence type="predicted"/>
<evidence type="ECO:0000313" key="10">
    <source>
        <dbReference type="Proteomes" id="UP000634647"/>
    </source>
</evidence>
<protein>
    <submittedName>
        <fullName evidence="8">Monosaccharide ABC transporter ATP-binding protein, CUT2 family</fullName>
    </submittedName>
    <submittedName>
        <fullName evidence="7">Sugar ABC transporter ATP-binding protein</fullName>
    </submittedName>
</protein>
<dbReference type="CDD" id="cd03216">
    <property type="entry name" value="ABC_Carb_Monos_I"/>
    <property type="match status" value="1"/>
</dbReference>
<dbReference type="InterPro" id="IPR017871">
    <property type="entry name" value="ABC_transporter-like_CS"/>
</dbReference>
<reference evidence="7" key="3">
    <citation type="submission" date="2023-06" db="EMBL/GenBank/DDBJ databases">
        <authorList>
            <person name="Sun Q."/>
            <person name="Zhou Y."/>
        </authorList>
    </citation>
    <scope>NUCLEOTIDE SEQUENCE</scope>
    <source>
        <strain evidence="7">CGMCC 1.10859</strain>
    </source>
</reference>
<evidence type="ECO:0000313" key="7">
    <source>
        <dbReference type="EMBL" id="GHE01214.1"/>
    </source>
</evidence>
<reference evidence="7" key="1">
    <citation type="journal article" date="2014" name="Int. J. Syst. Evol. Microbiol.">
        <title>Complete genome sequence of Corynebacterium casei LMG S-19264T (=DSM 44701T), isolated from a smear-ripened cheese.</title>
        <authorList>
            <consortium name="US DOE Joint Genome Institute (JGI-PGF)"/>
            <person name="Walter F."/>
            <person name="Albersmeier A."/>
            <person name="Kalinowski J."/>
            <person name="Ruckert C."/>
        </authorList>
    </citation>
    <scope>NUCLEOTIDE SEQUENCE</scope>
    <source>
        <strain evidence="7">CGMCC 1.10859</strain>
    </source>
</reference>
<name>A0AAN4UQV2_9RHOB</name>
<dbReference type="Proteomes" id="UP000634647">
    <property type="component" value="Unassembled WGS sequence"/>
</dbReference>
<comment type="caution">
    <text evidence="7">The sequence shown here is derived from an EMBL/GenBank/DDBJ whole genome shotgun (WGS) entry which is preliminary data.</text>
</comment>
<gene>
    <name evidence="7" type="primary">rbsA2</name>
    <name evidence="7" type="ORF">GCM10008024_15790</name>
    <name evidence="8" type="ORF">SAMN05444006_10740</name>
</gene>
<dbReference type="GO" id="GO:0016887">
    <property type="term" value="F:ATP hydrolysis activity"/>
    <property type="evidence" value="ECO:0007669"/>
    <property type="project" value="InterPro"/>
</dbReference>
<reference evidence="8 9" key="2">
    <citation type="submission" date="2016-10" db="EMBL/GenBank/DDBJ databases">
        <authorList>
            <person name="Varghese N."/>
            <person name="Submissions S."/>
        </authorList>
    </citation>
    <scope>NUCLEOTIDE SEQUENCE [LARGE SCALE GENOMIC DNA]</scope>
    <source>
        <strain evidence="8 9">DSM 24802</strain>
    </source>
</reference>
<dbReference type="EMBL" id="BNAB01000006">
    <property type="protein sequence ID" value="GHE01214.1"/>
    <property type="molecule type" value="Genomic_DNA"/>
</dbReference>
<keyword evidence="9" id="KW-1185">Reference proteome</keyword>
<dbReference type="InterPro" id="IPR003439">
    <property type="entry name" value="ABC_transporter-like_ATP-bd"/>
</dbReference>
<evidence type="ECO:0000313" key="8">
    <source>
        <dbReference type="EMBL" id="SDW82819.1"/>
    </source>
</evidence>
<dbReference type="InterPro" id="IPR003593">
    <property type="entry name" value="AAA+_ATPase"/>
</dbReference>
<dbReference type="PANTHER" id="PTHR43790">
    <property type="entry name" value="CARBOHYDRATE TRANSPORT ATP-BINDING PROTEIN MG119-RELATED"/>
    <property type="match status" value="1"/>
</dbReference>
<keyword evidence="2" id="KW-0762">Sugar transport</keyword>
<accession>A0AAN4UQV2</accession>
<dbReference type="Pfam" id="PF00005">
    <property type="entry name" value="ABC_tran"/>
    <property type="match status" value="2"/>
</dbReference>
<evidence type="ECO:0000256" key="3">
    <source>
        <dbReference type="ARBA" id="ARBA00022737"/>
    </source>
</evidence>
<feature type="domain" description="ABC transporter" evidence="6">
    <location>
        <begin position="3"/>
        <end position="238"/>
    </location>
</feature>
<dbReference type="PANTHER" id="PTHR43790:SF9">
    <property type="entry name" value="GALACTOFURANOSE TRANSPORTER ATP-BINDING PROTEIN YTFR"/>
    <property type="match status" value="1"/>
</dbReference>
<organism evidence="7 10">
    <name type="scientific">Allgaiera indica</name>
    <dbReference type="NCBI Taxonomy" id="765699"/>
    <lineage>
        <taxon>Bacteria</taxon>
        <taxon>Pseudomonadati</taxon>
        <taxon>Pseudomonadota</taxon>
        <taxon>Alphaproteobacteria</taxon>
        <taxon>Rhodobacterales</taxon>
        <taxon>Paracoccaceae</taxon>
        <taxon>Allgaiera</taxon>
    </lineage>
</organism>
<sequence length="499" mass="53636">MLIQTRRLTKRYPGVTALDQVDFDLAAGEVHVLFGENGAGKSTLIALLSGAGTPTSGTIEIDGAPVAFESVAEAQAHGIFTVFQEFSLIPTMSVAQNILLGREPRRGPFIDTRALKARAREVLAGLEFDLPVDQPVSRLSRAAQQMVEIAKAFVGAPRVLILDEPTASLSDHEVDHLFKFILRARARGVGIIYISHRIQEFARIGDRVTVLRDGARIDTVPVAGTSEARLVEMMAGRAIAEIYPKIARRPGKELLRVEDLRAAGVAGVDLTLRAGEVVGLAGLVGSGKSRLVRTIMGLQPPSAGRVTLNGAEITGLSTAAVMARGLHYLSPDRKAEGLILTRSARDNIGIDLAMSPAFRRAGWIDAGAVRRQVSQTAGRVELSPDYLPRPVSQLSGGNQQKVLFAKCFARPAQVYLLDEPTVGVDMGTRAALYQLIRQLAEAGNAVLVVSSDLPEVMNLSHRLLVMAHGRLRADLEGPAIAEDQVLKHFFDEAESEHAG</sequence>
<keyword evidence="5 7" id="KW-0067">ATP-binding</keyword>
<keyword evidence="3" id="KW-0677">Repeat</keyword>
<dbReference type="PROSITE" id="PS50893">
    <property type="entry name" value="ABC_TRANSPORTER_2"/>
    <property type="match status" value="2"/>
</dbReference>
<dbReference type="GO" id="GO:0005524">
    <property type="term" value="F:ATP binding"/>
    <property type="evidence" value="ECO:0007669"/>
    <property type="project" value="UniProtKB-KW"/>
</dbReference>
<dbReference type="CDD" id="cd03215">
    <property type="entry name" value="ABC_Carb_Monos_II"/>
    <property type="match status" value="1"/>
</dbReference>
<evidence type="ECO:0000259" key="6">
    <source>
        <dbReference type="PROSITE" id="PS50893"/>
    </source>
</evidence>
<evidence type="ECO:0000256" key="4">
    <source>
        <dbReference type="ARBA" id="ARBA00022741"/>
    </source>
</evidence>
<dbReference type="SUPFAM" id="SSF52540">
    <property type="entry name" value="P-loop containing nucleoside triphosphate hydrolases"/>
    <property type="match status" value="2"/>
</dbReference>
<evidence type="ECO:0000256" key="1">
    <source>
        <dbReference type="ARBA" id="ARBA00022448"/>
    </source>
</evidence>
<keyword evidence="4" id="KW-0547">Nucleotide-binding</keyword>
<feature type="domain" description="ABC transporter" evidence="6">
    <location>
        <begin position="249"/>
        <end position="493"/>
    </location>
</feature>